<sequence length="52" mass="5759">MGNCANHIDKIWANMQGYKCPFITELTPSTCLNGVGVKLSFVLRKQGQICKT</sequence>
<reference evidence="1" key="2">
    <citation type="journal article" date="2015" name="Data Brief">
        <title>Shoot transcriptome of the giant reed, Arundo donax.</title>
        <authorList>
            <person name="Barrero R.A."/>
            <person name="Guerrero F.D."/>
            <person name="Moolhuijzen P."/>
            <person name="Goolsby J.A."/>
            <person name="Tidwell J."/>
            <person name="Bellgard S.E."/>
            <person name="Bellgard M.I."/>
        </authorList>
    </citation>
    <scope>NUCLEOTIDE SEQUENCE</scope>
    <source>
        <tissue evidence="1">Shoot tissue taken approximately 20 cm above the soil surface</tissue>
    </source>
</reference>
<accession>A0A0A9DUE4</accession>
<dbReference type="AlphaFoldDB" id="A0A0A9DUE4"/>
<protein>
    <submittedName>
        <fullName evidence="1">Uncharacterized protein</fullName>
    </submittedName>
</protein>
<dbReference type="EMBL" id="GBRH01207572">
    <property type="protein sequence ID" value="JAD90323.1"/>
    <property type="molecule type" value="Transcribed_RNA"/>
</dbReference>
<evidence type="ECO:0000313" key="1">
    <source>
        <dbReference type="EMBL" id="JAD90323.1"/>
    </source>
</evidence>
<proteinExistence type="predicted"/>
<organism evidence="1">
    <name type="scientific">Arundo donax</name>
    <name type="common">Giant reed</name>
    <name type="synonym">Donax arundinaceus</name>
    <dbReference type="NCBI Taxonomy" id="35708"/>
    <lineage>
        <taxon>Eukaryota</taxon>
        <taxon>Viridiplantae</taxon>
        <taxon>Streptophyta</taxon>
        <taxon>Embryophyta</taxon>
        <taxon>Tracheophyta</taxon>
        <taxon>Spermatophyta</taxon>
        <taxon>Magnoliopsida</taxon>
        <taxon>Liliopsida</taxon>
        <taxon>Poales</taxon>
        <taxon>Poaceae</taxon>
        <taxon>PACMAD clade</taxon>
        <taxon>Arundinoideae</taxon>
        <taxon>Arundineae</taxon>
        <taxon>Arundo</taxon>
    </lineage>
</organism>
<reference evidence="1" key="1">
    <citation type="submission" date="2014-09" db="EMBL/GenBank/DDBJ databases">
        <authorList>
            <person name="Magalhaes I.L.F."/>
            <person name="Oliveira U."/>
            <person name="Santos F.R."/>
            <person name="Vidigal T.H.D.A."/>
            <person name="Brescovit A.D."/>
            <person name="Santos A.J."/>
        </authorList>
    </citation>
    <scope>NUCLEOTIDE SEQUENCE</scope>
    <source>
        <tissue evidence="1">Shoot tissue taken approximately 20 cm above the soil surface</tissue>
    </source>
</reference>
<name>A0A0A9DUE4_ARUDO</name>